<feature type="domain" description="DUF397" evidence="1">
    <location>
        <begin position="2"/>
        <end position="36"/>
    </location>
</feature>
<dbReference type="Proteomes" id="UP000311713">
    <property type="component" value="Unassembled WGS sequence"/>
</dbReference>
<proteinExistence type="predicted"/>
<comment type="caution">
    <text evidence="2">The sequence shown here is derived from an EMBL/GenBank/DDBJ whole genome shotgun (WGS) entry which is preliminary data.</text>
</comment>
<evidence type="ECO:0000313" key="2">
    <source>
        <dbReference type="EMBL" id="TNM33426.1"/>
    </source>
</evidence>
<dbReference type="AlphaFoldDB" id="A0A5C4VDE7"/>
<dbReference type="InterPro" id="IPR007278">
    <property type="entry name" value="DUF397"/>
</dbReference>
<dbReference type="EMBL" id="VDGT01000002">
    <property type="protein sequence ID" value="TNM33426.1"/>
    <property type="molecule type" value="Genomic_DNA"/>
</dbReference>
<dbReference type="Pfam" id="PF04149">
    <property type="entry name" value="DUF397"/>
    <property type="match status" value="1"/>
</dbReference>
<evidence type="ECO:0000259" key="1">
    <source>
        <dbReference type="Pfam" id="PF04149"/>
    </source>
</evidence>
<sequence length="88" mass="9521">MEVRDDVPGAVPVRGSKVADGPVLSVSASAWSAFVELLAPSASAEGHPWWRFLSVGPACDWVRVRRGLLAGRRRFNPRPPPAAPPRRP</sequence>
<dbReference type="OrthoDB" id="4570646at2"/>
<dbReference type="RefSeq" id="WP_139640524.1">
    <property type="nucleotide sequence ID" value="NZ_BAAAZS010000149.1"/>
</dbReference>
<keyword evidence="3" id="KW-1185">Reference proteome</keyword>
<protein>
    <submittedName>
        <fullName evidence="2">DUF397 domain-containing protein</fullName>
    </submittedName>
</protein>
<evidence type="ECO:0000313" key="3">
    <source>
        <dbReference type="Proteomes" id="UP000311713"/>
    </source>
</evidence>
<accession>A0A5C4VDE7</accession>
<name>A0A5C4VDE7_9ACTN</name>
<organism evidence="2 3">
    <name type="scientific">Streptomyces sedi</name>
    <dbReference type="NCBI Taxonomy" id="555059"/>
    <lineage>
        <taxon>Bacteria</taxon>
        <taxon>Bacillati</taxon>
        <taxon>Actinomycetota</taxon>
        <taxon>Actinomycetes</taxon>
        <taxon>Kitasatosporales</taxon>
        <taxon>Streptomycetaceae</taxon>
        <taxon>Streptomyces</taxon>
    </lineage>
</organism>
<reference evidence="2 3" key="1">
    <citation type="submission" date="2019-06" db="EMBL/GenBank/DDBJ databases">
        <title>Draft genome of Streptomyces sedi sp. JCM16909.</title>
        <authorList>
            <person name="Klykleung N."/>
            <person name="Tanasupawat S."/>
            <person name="Kudo T."/>
            <person name="Yuki M."/>
            <person name="Ohkuma M."/>
        </authorList>
    </citation>
    <scope>NUCLEOTIDE SEQUENCE [LARGE SCALE GENOMIC DNA]</scope>
    <source>
        <strain evidence="2 3">JCM 16909</strain>
    </source>
</reference>
<gene>
    <name evidence="2" type="ORF">FH715_03435</name>
</gene>